<organism evidence="2 3">
    <name type="scientific">Jaapia argillacea MUCL 33604</name>
    <dbReference type="NCBI Taxonomy" id="933084"/>
    <lineage>
        <taxon>Eukaryota</taxon>
        <taxon>Fungi</taxon>
        <taxon>Dikarya</taxon>
        <taxon>Basidiomycota</taxon>
        <taxon>Agaricomycotina</taxon>
        <taxon>Agaricomycetes</taxon>
        <taxon>Agaricomycetidae</taxon>
        <taxon>Jaapiales</taxon>
        <taxon>Jaapiaceae</taxon>
        <taxon>Jaapia</taxon>
    </lineage>
</organism>
<evidence type="ECO:0000256" key="1">
    <source>
        <dbReference type="SAM" id="MobiDB-lite"/>
    </source>
</evidence>
<dbReference type="InParanoid" id="A0A067Q1M6"/>
<dbReference type="AlphaFoldDB" id="A0A067Q1M6"/>
<feature type="compositionally biased region" description="Polar residues" evidence="1">
    <location>
        <begin position="1"/>
        <end position="17"/>
    </location>
</feature>
<proteinExistence type="predicted"/>
<name>A0A067Q1M6_9AGAM</name>
<evidence type="ECO:0000313" key="2">
    <source>
        <dbReference type="EMBL" id="KDQ57402.1"/>
    </source>
</evidence>
<dbReference type="EMBL" id="KL197719">
    <property type="protein sequence ID" value="KDQ57402.1"/>
    <property type="molecule type" value="Genomic_DNA"/>
</dbReference>
<protein>
    <submittedName>
        <fullName evidence="2">Uncharacterized protein</fullName>
    </submittedName>
</protein>
<accession>A0A067Q1M6</accession>
<sequence>MKTAESQPSSPSLTRNNENVRRGAARPTTSTTIDPDSTPFTPYSRPHSTAGEHSESFSGAIYSPKPLKAWDRSSTAGLPLLCRALYHVLPALTGTGEKEGGASPPLFDYTGERLPSPTLRRLHSPPLLSRESASLPTPTLPPALIAHTRSLQNRTLEIPRARSASGIPKSAPPTILTPSPLESRRSRRSAAYEPFLSHAPPPIDSWIAVETLAREYRLLVKLPGFRRDAITLATRRRRILHVVADSWEPTGGHFERRISFGYDADLAHTLAEDVLACSIAAELTFVPIIFSSSLLLPLSPVRPFASTSKMPSNYGSVHSHILNGFDHHRIAYIITIIVLDTPITSINTASLMCIVSAPSHLRPAWVLNTHHL</sequence>
<evidence type="ECO:0000313" key="3">
    <source>
        <dbReference type="Proteomes" id="UP000027265"/>
    </source>
</evidence>
<feature type="compositionally biased region" description="Low complexity" evidence="1">
    <location>
        <begin position="27"/>
        <end position="42"/>
    </location>
</feature>
<feature type="region of interest" description="Disordered" evidence="1">
    <location>
        <begin position="1"/>
        <end position="58"/>
    </location>
</feature>
<reference evidence="3" key="1">
    <citation type="journal article" date="2014" name="Proc. Natl. Acad. Sci. U.S.A.">
        <title>Extensive sampling of basidiomycete genomes demonstrates inadequacy of the white-rot/brown-rot paradigm for wood decay fungi.</title>
        <authorList>
            <person name="Riley R."/>
            <person name="Salamov A.A."/>
            <person name="Brown D.W."/>
            <person name="Nagy L.G."/>
            <person name="Floudas D."/>
            <person name="Held B.W."/>
            <person name="Levasseur A."/>
            <person name="Lombard V."/>
            <person name="Morin E."/>
            <person name="Otillar R."/>
            <person name="Lindquist E.A."/>
            <person name="Sun H."/>
            <person name="LaButti K.M."/>
            <person name="Schmutz J."/>
            <person name="Jabbour D."/>
            <person name="Luo H."/>
            <person name="Baker S.E."/>
            <person name="Pisabarro A.G."/>
            <person name="Walton J.D."/>
            <person name="Blanchette R.A."/>
            <person name="Henrissat B."/>
            <person name="Martin F."/>
            <person name="Cullen D."/>
            <person name="Hibbett D.S."/>
            <person name="Grigoriev I.V."/>
        </authorList>
    </citation>
    <scope>NUCLEOTIDE SEQUENCE [LARGE SCALE GENOMIC DNA]</scope>
    <source>
        <strain evidence="3">MUCL 33604</strain>
    </source>
</reference>
<feature type="region of interest" description="Disordered" evidence="1">
    <location>
        <begin position="162"/>
        <end position="184"/>
    </location>
</feature>
<keyword evidence="3" id="KW-1185">Reference proteome</keyword>
<gene>
    <name evidence="2" type="ORF">JAAARDRAFT_193736</name>
</gene>
<dbReference type="OrthoDB" id="1431247at2759"/>
<dbReference type="HOGENOM" id="CLU_744074_0_0_1"/>
<dbReference type="Proteomes" id="UP000027265">
    <property type="component" value="Unassembled WGS sequence"/>
</dbReference>